<dbReference type="GO" id="GO:0048364">
    <property type="term" value="P:root development"/>
    <property type="evidence" value="ECO:0007669"/>
    <property type="project" value="InterPro"/>
</dbReference>
<dbReference type="GO" id="GO:0048367">
    <property type="term" value="P:shoot system development"/>
    <property type="evidence" value="ECO:0007669"/>
    <property type="project" value="InterPro"/>
</dbReference>
<feature type="coiled-coil region" evidence="1">
    <location>
        <begin position="217"/>
        <end position="244"/>
    </location>
</feature>
<dbReference type="Proteomes" id="UP000315295">
    <property type="component" value="Unassembled WGS sequence"/>
</dbReference>
<proteinExistence type="predicted"/>
<keyword evidence="1" id="KW-0175">Coiled coil</keyword>
<dbReference type="PANTHER" id="PTHR33070">
    <property type="entry name" value="OS06G0725500 PROTEIN"/>
    <property type="match status" value="1"/>
</dbReference>
<dbReference type="AlphaFoldDB" id="A0A540MC31"/>
<dbReference type="STRING" id="106549.A0A540MC31"/>
<gene>
    <name evidence="2" type="ORF">C1H46_018042</name>
</gene>
<dbReference type="InterPro" id="IPR004320">
    <property type="entry name" value="BPS1_pln"/>
</dbReference>
<protein>
    <submittedName>
        <fullName evidence="2">Uncharacterized protein</fullName>
    </submittedName>
</protein>
<dbReference type="EMBL" id="VIEB01000294">
    <property type="protein sequence ID" value="TQD96276.1"/>
    <property type="molecule type" value="Genomic_DNA"/>
</dbReference>
<evidence type="ECO:0000256" key="1">
    <source>
        <dbReference type="SAM" id="Coils"/>
    </source>
</evidence>
<dbReference type="Pfam" id="PF03087">
    <property type="entry name" value="BPS1"/>
    <property type="match status" value="1"/>
</dbReference>
<sequence length="265" mass="30037">MAFHTRSNSFPSRPHPIIEEVYELLCRLRSSESTSTSSSSISHKLSNLKDLHNCVEKLLQLPLTQQSLAQEQNERWTNELLDGTIRLLDVSATVKDTLSQSKECMQDLRRGGESALTSEVTKYLTSRKLVKKAIHKAMVNLKGMKNRSAFSSPNKDEETISIFSKLRDVEAVTREVFESLMLFISGPKSRSLVSKMMQSKRAACETETEVNEFSQVYAALHKSADNAQNQLEKLESCIQDQEEGLECLFRQLIKTRVSLLNILNH</sequence>
<keyword evidence="3" id="KW-1185">Reference proteome</keyword>
<dbReference type="PANTHER" id="PTHR33070:SF129">
    <property type="entry name" value="DUF241 DOMAIN PROTEIN"/>
    <property type="match status" value="1"/>
</dbReference>
<comment type="caution">
    <text evidence="2">The sequence shown here is derived from an EMBL/GenBank/DDBJ whole genome shotgun (WGS) entry which is preliminary data.</text>
</comment>
<accession>A0A540MC31</accession>
<evidence type="ECO:0000313" key="2">
    <source>
        <dbReference type="EMBL" id="TQD96276.1"/>
    </source>
</evidence>
<name>A0A540MC31_MALBA</name>
<organism evidence="2 3">
    <name type="scientific">Malus baccata</name>
    <name type="common">Siberian crab apple</name>
    <name type="synonym">Pyrus baccata</name>
    <dbReference type="NCBI Taxonomy" id="106549"/>
    <lineage>
        <taxon>Eukaryota</taxon>
        <taxon>Viridiplantae</taxon>
        <taxon>Streptophyta</taxon>
        <taxon>Embryophyta</taxon>
        <taxon>Tracheophyta</taxon>
        <taxon>Spermatophyta</taxon>
        <taxon>Magnoliopsida</taxon>
        <taxon>eudicotyledons</taxon>
        <taxon>Gunneridae</taxon>
        <taxon>Pentapetalae</taxon>
        <taxon>rosids</taxon>
        <taxon>fabids</taxon>
        <taxon>Rosales</taxon>
        <taxon>Rosaceae</taxon>
        <taxon>Amygdaloideae</taxon>
        <taxon>Maleae</taxon>
        <taxon>Malus</taxon>
    </lineage>
</organism>
<reference evidence="2 3" key="1">
    <citation type="journal article" date="2019" name="G3 (Bethesda)">
        <title>Sequencing of a Wild Apple (Malus baccata) Genome Unravels the Differences Between Cultivated and Wild Apple Species Regarding Disease Resistance and Cold Tolerance.</title>
        <authorList>
            <person name="Chen X."/>
        </authorList>
    </citation>
    <scope>NUCLEOTIDE SEQUENCE [LARGE SCALE GENOMIC DNA]</scope>
    <source>
        <strain evidence="3">cv. Shandingzi</strain>
        <tissue evidence="2">Leaves</tissue>
    </source>
</reference>
<evidence type="ECO:0000313" key="3">
    <source>
        <dbReference type="Proteomes" id="UP000315295"/>
    </source>
</evidence>